<comment type="caution">
    <text evidence="1">The sequence shown here is derived from an EMBL/GenBank/DDBJ whole genome shotgun (WGS) entry which is preliminary data.</text>
</comment>
<name>A0AC60QB41_IXOPE</name>
<protein>
    <submittedName>
        <fullName evidence="1">Uncharacterized protein</fullName>
    </submittedName>
</protein>
<reference evidence="1 2" key="1">
    <citation type="journal article" date="2020" name="Cell">
        <title>Large-Scale Comparative Analyses of Tick Genomes Elucidate Their Genetic Diversity and Vector Capacities.</title>
        <authorList>
            <consortium name="Tick Genome and Microbiome Consortium (TIGMIC)"/>
            <person name="Jia N."/>
            <person name="Wang J."/>
            <person name="Shi W."/>
            <person name="Du L."/>
            <person name="Sun Y."/>
            <person name="Zhan W."/>
            <person name="Jiang J.F."/>
            <person name="Wang Q."/>
            <person name="Zhang B."/>
            <person name="Ji P."/>
            <person name="Bell-Sakyi L."/>
            <person name="Cui X.M."/>
            <person name="Yuan T.T."/>
            <person name="Jiang B.G."/>
            <person name="Yang W.F."/>
            <person name="Lam T.T."/>
            <person name="Chang Q.C."/>
            <person name="Ding S.J."/>
            <person name="Wang X.J."/>
            <person name="Zhu J.G."/>
            <person name="Ruan X.D."/>
            <person name="Zhao L."/>
            <person name="Wei J.T."/>
            <person name="Ye R.Z."/>
            <person name="Que T.C."/>
            <person name="Du C.H."/>
            <person name="Zhou Y.H."/>
            <person name="Cheng J.X."/>
            <person name="Dai P.F."/>
            <person name="Guo W.B."/>
            <person name="Han X.H."/>
            <person name="Huang E.J."/>
            <person name="Li L.F."/>
            <person name="Wei W."/>
            <person name="Gao Y.C."/>
            <person name="Liu J.Z."/>
            <person name="Shao H.Z."/>
            <person name="Wang X."/>
            <person name="Wang C.C."/>
            <person name="Yang T.C."/>
            <person name="Huo Q.B."/>
            <person name="Li W."/>
            <person name="Chen H.Y."/>
            <person name="Chen S.E."/>
            <person name="Zhou L.G."/>
            <person name="Ni X.B."/>
            <person name="Tian J.H."/>
            <person name="Sheng Y."/>
            <person name="Liu T."/>
            <person name="Pan Y.S."/>
            <person name="Xia L.Y."/>
            <person name="Li J."/>
            <person name="Zhao F."/>
            <person name="Cao W.C."/>
        </authorList>
    </citation>
    <scope>NUCLEOTIDE SEQUENCE [LARGE SCALE GENOMIC DNA]</scope>
    <source>
        <strain evidence="1">Iper-2018</strain>
    </source>
</reference>
<sequence length="422" mass="48805">MEPFEIQIRGARSAWSSIWSVPRNRCYIVASLIAALLLFTLVPFIVKVARKHIPPSDYIPAELHQWKTWLERPQGKELAAPRILIWFSPDFHRPEETHLLVKGQLPTRWCPQKPGRRLCYVTKDHSYLETSDVLVFAASNMDEHTLPHSRHQLQPWVFWTRDRAPLYLPPALGLVSSQFNWTMSYRADSNIVLPYMNFTSKQVSSVHADFQALWSQKSRLAVWLLSDCEPALRVGDNIVDKSSSSEDYTKEVIKAVETHVYRKCGADHCGVWDGCLSSLQHEFHFLFVMESSACFEDPTEIIYDAFKYDILPVYFGRRDISHRLPPNSFYDTTNAASAFEIIDALLHISKNFDRYNSYMAWKARYELVPAEDDLCLLCDRMHQKIKQHVMQPNVVGWWKSRRDCSAAPDVLTHDVDIDNVGS</sequence>
<keyword evidence="2" id="KW-1185">Reference proteome</keyword>
<evidence type="ECO:0000313" key="1">
    <source>
        <dbReference type="EMBL" id="KAG0431237.1"/>
    </source>
</evidence>
<organism evidence="1 2">
    <name type="scientific">Ixodes persulcatus</name>
    <name type="common">Taiga tick</name>
    <dbReference type="NCBI Taxonomy" id="34615"/>
    <lineage>
        <taxon>Eukaryota</taxon>
        <taxon>Metazoa</taxon>
        <taxon>Ecdysozoa</taxon>
        <taxon>Arthropoda</taxon>
        <taxon>Chelicerata</taxon>
        <taxon>Arachnida</taxon>
        <taxon>Acari</taxon>
        <taxon>Parasitiformes</taxon>
        <taxon>Ixodida</taxon>
        <taxon>Ixodoidea</taxon>
        <taxon>Ixodidae</taxon>
        <taxon>Ixodinae</taxon>
        <taxon>Ixodes</taxon>
    </lineage>
</organism>
<proteinExistence type="predicted"/>
<gene>
    <name evidence="1" type="ORF">HPB47_021975</name>
</gene>
<dbReference type="Proteomes" id="UP000805193">
    <property type="component" value="Unassembled WGS sequence"/>
</dbReference>
<dbReference type="EMBL" id="JABSTQ010009243">
    <property type="protein sequence ID" value="KAG0431237.1"/>
    <property type="molecule type" value="Genomic_DNA"/>
</dbReference>
<evidence type="ECO:0000313" key="2">
    <source>
        <dbReference type="Proteomes" id="UP000805193"/>
    </source>
</evidence>
<accession>A0AC60QB41</accession>